<sequence>MAVCKWRDYFLPVLMYPKVHSAPGLKSHHFRHATNGISSDLSALLAGRCSKIGNFLHERVAQSRFNLYRDEGSAPCSLNWR</sequence>
<evidence type="ECO:0000313" key="2">
    <source>
        <dbReference type="Proteomes" id="UP000313390"/>
    </source>
</evidence>
<dbReference type="AlphaFoldDB" id="A0A5C5CFS3"/>
<proteinExistence type="predicted"/>
<dbReference type="Proteomes" id="UP000313390">
    <property type="component" value="Unassembled WGS sequence"/>
</dbReference>
<protein>
    <submittedName>
        <fullName evidence="1">Uncharacterized protein</fullName>
    </submittedName>
</protein>
<gene>
    <name evidence="1" type="ORF">FIB18_17425</name>
</gene>
<organism evidence="1 2">
    <name type="scientific">Brucella pecoris</name>
    <dbReference type="NCBI Taxonomy" id="867683"/>
    <lineage>
        <taxon>Bacteria</taxon>
        <taxon>Pseudomonadati</taxon>
        <taxon>Pseudomonadota</taxon>
        <taxon>Alphaproteobacteria</taxon>
        <taxon>Hyphomicrobiales</taxon>
        <taxon>Brucellaceae</taxon>
        <taxon>Brucella/Ochrobactrum group</taxon>
        <taxon>Brucella</taxon>
    </lineage>
</organism>
<name>A0A5C5CFS3_9HYPH</name>
<reference evidence="1 2" key="1">
    <citation type="journal article" date="2011" name="Int. J. Syst. Evol. Microbiol.">
        <title>Ochrobactrum pecoris sp. nov., isolated from farm animals.</title>
        <authorList>
            <person name="Kampfer P."/>
            <person name="Huber B."/>
            <person name="Busse H.J."/>
            <person name="Scholz H.C."/>
            <person name="Tomaso H."/>
            <person name="Hotzel H."/>
            <person name="Melzer F."/>
        </authorList>
    </citation>
    <scope>NUCLEOTIDE SEQUENCE [LARGE SCALE GENOMIC DNA]</scope>
    <source>
        <strain evidence="1 2">08RB2639</strain>
    </source>
</reference>
<comment type="caution">
    <text evidence="1">The sequence shown here is derived from an EMBL/GenBank/DDBJ whole genome shotgun (WGS) entry which is preliminary data.</text>
</comment>
<dbReference type="EMBL" id="VEWK01000010">
    <property type="protein sequence ID" value="TNV10239.1"/>
    <property type="molecule type" value="Genomic_DNA"/>
</dbReference>
<evidence type="ECO:0000313" key="1">
    <source>
        <dbReference type="EMBL" id="TNV10239.1"/>
    </source>
</evidence>
<accession>A0A5C5CFS3</accession>